<keyword evidence="3" id="KW-0238">DNA-binding</keyword>
<dbReference type="GO" id="GO:0003700">
    <property type="term" value="F:DNA-binding transcription factor activity"/>
    <property type="evidence" value="ECO:0007669"/>
    <property type="project" value="InterPro"/>
</dbReference>
<evidence type="ECO:0000256" key="4">
    <source>
        <dbReference type="ARBA" id="ARBA00023163"/>
    </source>
</evidence>
<dbReference type="AlphaFoldDB" id="W7CZI9"/>
<dbReference type="GO" id="GO:0003677">
    <property type="term" value="F:DNA binding"/>
    <property type="evidence" value="ECO:0007669"/>
    <property type="project" value="UniProtKB-KW"/>
</dbReference>
<dbReference type="PANTHER" id="PTHR30204:SF65">
    <property type="entry name" value="HTH-TYPE TRANSCRIPTIONAL REGULATOR TNRA"/>
    <property type="match status" value="1"/>
</dbReference>
<keyword evidence="4" id="KW-0804">Transcription</keyword>
<dbReference type="InterPro" id="IPR000551">
    <property type="entry name" value="MerR-type_HTH_dom"/>
</dbReference>
<dbReference type="STRING" id="1265861.BCAMP_00260"/>
<accession>W7CZI9</accession>
<dbReference type="SMART" id="SM00422">
    <property type="entry name" value="HTH_MERR"/>
    <property type="match status" value="1"/>
</dbReference>
<keyword evidence="2" id="KW-0805">Transcription regulation</keyword>
<evidence type="ECO:0000259" key="5">
    <source>
        <dbReference type="PROSITE" id="PS50937"/>
    </source>
</evidence>
<dbReference type="InterPro" id="IPR047057">
    <property type="entry name" value="MerR_fam"/>
</dbReference>
<dbReference type="SUPFAM" id="SSF46955">
    <property type="entry name" value="Putative DNA-binding domain"/>
    <property type="match status" value="1"/>
</dbReference>
<protein>
    <submittedName>
        <fullName evidence="6">MerR family regulatory protein</fullName>
    </submittedName>
</protein>
<dbReference type="PROSITE" id="PS50937">
    <property type="entry name" value="HTH_MERR_2"/>
    <property type="match status" value="1"/>
</dbReference>
<dbReference type="InterPro" id="IPR009061">
    <property type="entry name" value="DNA-bd_dom_put_sf"/>
</dbReference>
<comment type="caution">
    <text evidence="6">The sequence shown here is derived from an EMBL/GenBank/DDBJ whole genome shotgun (WGS) entry which is preliminary data.</text>
</comment>
<dbReference type="EMBL" id="AODH01000001">
    <property type="protein sequence ID" value="EUJ42185.1"/>
    <property type="molecule type" value="Genomic_DNA"/>
</dbReference>
<evidence type="ECO:0000256" key="3">
    <source>
        <dbReference type="ARBA" id="ARBA00023125"/>
    </source>
</evidence>
<dbReference type="RefSeq" id="WP_035312753.1">
    <property type="nucleotide sequence ID" value="NZ_AODH01000001.1"/>
</dbReference>
<evidence type="ECO:0000256" key="1">
    <source>
        <dbReference type="ARBA" id="ARBA00022491"/>
    </source>
</evidence>
<proteinExistence type="predicted"/>
<dbReference type="CDD" id="cd01105">
    <property type="entry name" value="HTH_GlnR-like"/>
    <property type="match status" value="1"/>
</dbReference>
<sequence length="118" mass="14118">MAGREIRRTFAVFPMGSVMKLTNFSARQIRYYEEQQLITPDRNEGNHRLFSLDDIDRLLEIRDYLDEGYSIAEVRDIYKRRKDAHRTEDAKARRLLRDEILNSGPFRQQPHKSNTFNK</sequence>
<evidence type="ECO:0000256" key="2">
    <source>
        <dbReference type="ARBA" id="ARBA00023015"/>
    </source>
</evidence>
<reference evidence="6 7" key="1">
    <citation type="submission" date="2012-12" db="EMBL/GenBank/DDBJ databases">
        <title>Novel taxa of Listeriaceae from agricultural environments in the United States.</title>
        <authorList>
            <person name="den Bakker H.C."/>
            <person name="Allred A."/>
            <person name="Warchocki S."/>
            <person name="Wright E.M."/>
            <person name="Burrell A."/>
            <person name="Nightingale K.K."/>
            <person name="Kephart D."/>
            <person name="Wiedmann M."/>
        </authorList>
    </citation>
    <scope>NUCLEOTIDE SEQUENCE [LARGE SCALE GENOMIC DNA]</scope>
    <source>
        <strain evidence="6 7">FSL F6-1037</strain>
    </source>
</reference>
<dbReference type="Gene3D" id="1.10.1660.10">
    <property type="match status" value="1"/>
</dbReference>
<evidence type="ECO:0000313" key="6">
    <source>
        <dbReference type="EMBL" id="EUJ42185.1"/>
    </source>
</evidence>
<dbReference type="Proteomes" id="UP000019243">
    <property type="component" value="Unassembled WGS sequence"/>
</dbReference>
<name>W7CZI9_9LIST</name>
<evidence type="ECO:0000313" key="7">
    <source>
        <dbReference type="Proteomes" id="UP000019243"/>
    </source>
</evidence>
<gene>
    <name evidence="6" type="ORF">BCAMP_00260</name>
</gene>
<feature type="domain" description="HTH merR-type" evidence="5">
    <location>
        <begin position="12"/>
        <end position="80"/>
    </location>
</feature>
<dbReference type="PANTHER" id="PTHR30204">
    <property type="entry name" value="REDOX-CYCLING DRUG-SENSING TRANSCRIPTIONAL ACTIVATOR SOXR"/>
    <property type="match status" value="1"/>
</dbReference>
<keyword evidence="7" id="KW-1185">Reference proteome</keyword>
<organism evidence="6 7">
    <name type="scientific">Brochothrix campestris FSL F6-1037</name>
    <dbReference type="NCBI Taxonomy" id="1265861"/>
    <lineage>
        <taxon>Bacteria</taxon>
        <taxon>Bacillati</taxon>
        <taxon>Bacillota</taxon>
        <taxon>Bacilli</taxon>
        <taxon>Bacillales</taxon>
        <taxon>Listeriaceae</taxon>
        <taxon>Brochothrix</taxon>
    </lineage>
</organism>
<keyword evidence="1" id="KW-0678">Repressor</keyword>
<dbReference type="Pfam" id="PF13411">
    <property type="entry name" value="MerR_1"/>
    <property type="match status" value="1"/>
</dbReference>
<dbReference type="OrthoDB" id="9806513at2"/>